<name>A0ACC2V932_9TREE</name>
<gene>
    <name evidence="1" type="ORF">QFC20_006653</name>
</gene>
<proteinExistence type="predicted"/>
<dbReference type="EMBL" id="JASBWS010000124">
    <property type="protein sequence ID" value="KAJ9095415.1"/>
    <property type="molecule type" value="Genomic_DNA"/>
</dbReference>
<evidence type="ECO:0000313" key="1">
    <source>
        <dbReference type="EMBL" id="KAJ9095415.1"/>
    </source>
</evidence>
<evidence type="ECO:0000313" key="2">
    <source>
        <dbReference type="Proteomes" id="UP001230649"/>
    </source>
</evidence>
<protein>
    <submittedName>
        <fullName evidence="1">Uncharacterized protein</fullName>
    </submittedName>
</protein>
<sequence>MIKFSDAASRILTVLLIFANGGLGQQDAWHMDYIPTLVREVLDPIVHPNRYSNHMHRVIGGNNFAAYYNYDDLVESSCTSVELQADKSNYWMPQLYWITKPGDASTKFLPMRTNNRFYYFLGRNDWNTPVQPFPKGLRMITGNPNAKAPASPPFLTFQCQKTPEDIYYGPNWNFDSKCNNGIKTELKFPSWQVPERCPGAMSRWDGINLYKPDQSHMNFPSNPPNAGRCPRSHPIRLPMILLEYTWMIPKIGKDQIIKGHLAWANGDTTGYGMHADFVNGPLADFKHLSSTYYRWDIPILKAALNDPRCVTRSSSMPFKQCAAFAGMFDAAKAKACTPSKGVVKEPMGNEDEVEIPRLPGCNPLWGADGPKPTCNPPIPEPDVSAFKGEEGPLMVDRADQFNPNLASVGSAWAQAGCYEDSQKAVPFGGGIQVYYDNKNLSVKQCTTLCGKSNKKVAAMMKRGTNWASAMLIQHALQAKPCPPIGMPMRRCYCPYSPRLSGFMSSQMSCQICGNDFNWVVYYTNKPEVGGVGCYRPPADTNAESLTKAATHSFTSGTMTRDVCVTTCAAKGALWAGLQNGNTSPCEEVQDA</sequence>
<keyword evidence="2" id="KW-1185">Reference proteome</keyword>
<comment type="caution">
    <text evidence="1">The sequence shown here is derived from an EMBL/GenBank/DDBJ whole genome shotgun (WGS) entry which is preliminary data.</text>
</comment>
<accession>A0ACC2V932</accession>
<organism evidence="1 2">
    <name type="scientific">Naganishia adeliensis</name>
    <dbReference type="NCBI Taxonomy" id="92952"/>
    <lineage>
        <taxon>Eukaryota</taxon>
        <taxon>Fungi</taxon>
        <taxon>Dikarya</taxon>
        <taxon>Basidiomycota</taxon>
        <taxon>Agaricomycotina</taxon>
        <taxon>Tremellomycetes</taxon>
        <taxon>Filobasidiales</taxon>
        <taxon>Filobasidiaceae</taxon>
        <taxon>Naganishia</taxon>
    </lineage>
</organism>
<reference evidence="1" key="1">
    <citation type="submission" date="2023-04" db="EMBL/GenBank/DDBJ databases">
        <title>Draft Genome sequencing of Naganishia species isolated from polar environments using Oxford Nanopore Technology.</title>
        <authorList>
            <person name="Leo P."/>
            <person name="Venkateswaran K."/>
        </authorList>
    </citation>
    <scope>NUCLEOTIDE SEQUENCE</scope>
    <source>
        <strain evidence="1">MNA-CCFEE 5262</strain>
    </source>
</reference>
<dbReference type="Proteomes" id="UP001230649">
    <property type="component" value="Unassembled WGS sequence"/>
</dbReference>